<gene>
    <name evidence="3" type="ORF">J2S44_007828</name>
</gene>
<dbReference type="Pfam" id="PF00248">
    <property type="entry name" value="Aldo_ket_red"/>
    <property type="match status" value="1"/>
</dbReference>
<dbReference type="Gene3D" id="3.20.20.100">
    <property type="entry name" value="NADP-dependent oxidoreductase domain"/>
    <property type="match status" value="1"/>
</dbReference>
<dbReference type="CDD" id="cd19080">
    <property type="entry name" value="AKR_AKR9A_9B"/>
    <property type="match status" value="1"/>
</dbReference>
<accession>A0AAE4A0Y2</accession>
<dbReference type="FunFam" id="3.20.20.100:FF:000004">
    <property type="entry name" value="Oxidoreductase, aldo/keto reductase"/>
    <property type="match status" value="1"/>
</dbReference>
<dbReference type="Proteomes" id="UP001183629">
    <property type="component" value="Unassembled WGS sequence"/>
</dbReference>
<dbReference type="AlphaFoldDB" id="A0AAE4A0Y2"/>
<protein>
    <submittedName>
        <fullName evidence="3">Aryl-alcohol dehydrogenase-like predicted oxidoreductase</fullName>
    </submittedName>
</protein>
<dbReference type="SUPFAM" id="SSF51430">
    <property type="entry name" value="NAD(P)-linked oxidoreductase"/>
    <property type="match status" value="1"/>
</dbReference>
<dbReference type="RefSeq" id="WP_310425017.1">
    <property type="nucleotide sequence ID" value="NZ_JAVDYC010000001.1"/>
</dbReference>
<evidence type="ECO:0000313" key="4">
    <source>
        <dbReference type="Proteomes" id="UP001183629"/>
    </source>
</evidence>
<evidence type="ECO:0000259" key="2">
    <source>
        <dbReference type="Pfam" id="PF00248"/>
    </source>
</evidence>
<organism evidence="3 4">
    <name type="scientific">Catenuloplanes niger</name>
    <dbReference type="NCBI Taxonomy" id="587534"/>
    <lineage>
        <taxon>Bacteria</taxon>
        <taxon>Bacillati</taxon>
        <taxon>Actinomycetota</taxon>
        <taxon>Actinomycetes</taxon>
        <taxon>Micromonosporales</taxon>
        <taxon>Micromonosporaceae</taxon>
        <taxon>Catenuloplanes</taxon>
    </lineage>
</organism>
<dbReference type="InterPro" id="IPR023210">
    <property type="entry name" value="NADP_OxRdtase_dom"/>
</dbReference>
<dbReference type="InterPro" id="IPR036812">
    <property type="entry name" value="NAD(P)_OxRdtase_dom_sf"/>
</dbReference>
<dbReference type="EMBL" id="JAVDYC010000001">
    <property type="protein sequence ID" value="MDR7327578.1"/>
    <property type="molecule type" value="Genomic_DNA"/>
</dbReference>
<dbReference type="InterPro" id="IPR050523">
    <property type="entry name" value="AKR_Detox_Biosynth"/>
</dbReference>
<keyword evidence="4" id="KW-1185">Reference proteome</keyword>
<feature type="domain" description="NADP-dependent oxidoreductase" evidence="2">
    <location>
        <begin position="16"/>
        <end position="308"/>
    </location>
</feature>
<dbReference type="PANTHER" id="PTHR43364:SF4">
    <property type="entry name" value="NAD(P)-LINKED OXIDOREDUCTASE SUPERFAMILY PROTEIN"/>
    <property type="match status" value="1"/>
</dbReference>
<reference evidence="3 4" key="1">
    <citation type="submission" date="2023-07" db="EMBL/GenBank/DDBJ databases">
        <title>Sequencing the genomes of 1000 actinobacteria strains.</title>
        <authorList>
            <person name="Klenk H.-P."/>
        </authorList>
    </citation>
    <scope>NUCLEOTIDE SEQUENCE [LARGE SCALE GENOMIC DNA]</scope>
    <source>
        <strain evidence="3 4">DSM 44711</strain>
    </source>
</reference>
<evidence type="ECO:0000313" key="3">
    <source>
        <dbReference type="EMBL" id="MDR7327578.1"/>
    </source>
</evidence>
<proteinExistence type="predicted"/>
<dbReference type="GO" id="GO:0016491">
    <property type="term" value="F:oxidoreductase activity"/>
    <property type="evidence" value="ECO:0007669"/>
    <property type="project" value="UniProtKB-KW"/>
</dbReference>
<dbReference type="PANTHER" id="PTHR43364">
    <property type="entry name" value="NADH-SPECIFIC METHYLGLYOXAL REDUCTASE-RELATED"/>
    <property type="match status" value="1"/>
</dbReference>
<comment type="caution">
    <text evidence="3">The sequence shown here is derived from an EMBL/GenBank/DDBJ whole genome shotgun (WGS) entry which is preliminary data.</text>
</comment>
<dbReference type="GO" id="GO:0005829">
    <property type="term" value="C:cytosol"/>
    <property type="evidence" value="ECO:0007669"/>
    <property type="project" value="TreeGrafter"/>
</dbReference>
<evidence type="ECO:0000256" key="1">
    <source>
        <dbReference type="ARBA" id="ARBA00023002"/>
    </source>
</evidence>
<sequence>MRYQILGRSGVRVSEVALGTLTFGEDWGFGVDRTTSARLLDVYAEAGGNFIDTANFYTDGDSERIVGELLRGRRDQFVLATKFTVETRTGDPNSAGNHRKSLTGSLEASLRRLGTDHIDLLWVHARDTLTPVPELMRVLDDQVRLGKVGHVGVSNWPAWEIAQANTLAELRDWSPFVGLQTRYNLLERSVERELIPMANGLGIPVFAWGALAEGRLTGKYLDGGQGRLTTIEPEEHSKVGSDEVVREVVKIAEEGGWTPAQVALAWLIARPGVVVPILGATRESQLADNLGATAVRLDDAQLARLDDASRPVLGFPQDMLRQEVTIAKVYGDRWRDIVDRRTVGARGINDGLHPAR</sequence>
<name>A0AAE4A0Y2_9ACTN</name>
<keyword evidence="1" id="KW-0560">Oxidoreductase</keyword>